<feature type="domain" description="CHASE2" evidence="1">
    <location>
        <begin position="39"/>
        <end position="261"/>
    </location>
</feature>
<dbReference type="Pfam" id="PF05226">
    <property type="entry name" value="CHASE2"/>
    <property type="match status" value="1"/>
</dbReference>
<keyword evidence="3" id="KW-1185">Reference proteome</keyword>
<reference evidence="2 3" key="1">
    <citation type="submission" date="2019-03" db="EMBL/GenBank/DDBJ databases">
        <title>Draft Genome Sequence of Duganella callidus sp. nov., a Novel Duganella Species Isolated from Cultivated Soil.</title>
        <authorList>
            <person name="Raths R."/>
            <person name="Peta V."/>
            <person name="Bucking H."/>
        </authorList>
    </citation>
    <scope>NUCLEOTIDE SEQUENCE [LARGE SCALE GENOMIC DNA]</scope>
    <source>
        <strain evidence="2 3">DN04</strain>
    </source>
</reference>
<protein>
    <submittedName>
        <fullName evidence="2">CHASE2 domain-containing protein</fullName>
    </submittedName>
</protein>
<comment type="caution">
    <text evidence="2">The sequence shown here is derived from an EMBL/GenBank/DDBJ whole genome shotgun (WGS) entry which is preliminary data.</text>
</comment>
<dbReference type="Proteomes" id="UP000297729">
    <property type="component" value="Unassembled WGS sequence"/>
</dbReference>
<dbReference type="InterPro" id="IPR007890">
    <property type="entry name" value="CHASE2"/>
</dbReference>
<evidence type="ECO:0000259" key="1">
    <source>
        <dbReference type="SMART" id="SM01080"/>
    </source>
</evidence>
<evidence type="ECO:0000313" key="2">
    <source>
        <dbReference type="EMBL" id="TFW30833.1"/>
    </source>
</evidence>
<gene>
    <name evidence="2" type="ORF">E4L98_01525</name>
</gene>
<sequence>MKLLFLPHALSPAALRGLIALAALLLAVGGQWPQSGLAWTSADEWLRDMLVRRQASAQPEQRLAVIDIDETSLRAAGAWPWPRERLATLVEQLIGNYGARAVALDLVLPEPADTGGDTRLAMLARHGPVILPQAFDYNGNVPLRVGKLTGGVPAPRADGAVAASGYIANHAGLADAAHIGNIGFIPDPDGVIRRLPMQTWFAGRRYPTLSLAMLDCCSGTRAAAAGPNGGMQLGDGLRRLPYRLQWEAYTVIPASRASRYFFT</sequence>
<accession>A0A4Y9T1P7</accession>
<evidence type="ECO:0000313" key="3">
    <source>
        <dbReference type="Proteomes" id="UP000297729"/>
    </source>
</evidence>
<name>A0A4Y9T1P7_9BURK</name>
<organism evidence="2 3">
    <name type="scientific">Duganella callida</name>
    <dbReference type="NCBI Taxonomy" id="2561932"/>
    <lineage>
        <taxon>Bacteria</taxon>
        <taxon>Pseudomonadati</taxon>
        <taxon>Pseudomonadota</taxon>
        <taxon>Betaproteobacteria</taxon>
        <taxon>Burkholderiales</taxon>
        <taxon>Oxalobacteraceae</taxon>
        <taxon>Telluria group</taxon>
        <taxon>Duganella</taxon>
    </lineage>
</organism>
<dbReference type="OrthoDB" id="9802500at2"/>
<proteinExistence type="predicted"/>
<dbReference type="AlphaFoldDB" id="A0A4Y9T1P7"/>
<dbReference type="SMART" id="SM01080">
    <property type="entry name" value="CHASE2"/>
    <property type="match status" value="1"/>
</dbReference>
<dbReference type="EMBL" id="SPVG01000018">
    <property type="protein sequence ID" value="TFW30833.1"/>
    <property type="molecule type" value="Genomic_DNA"/>
</dbReference>